<organism evidence="12 13">
    <name type="scientific">Paenibacillus oralis</name>
    <dbReference type="NCBI Taxonomy" id="2490856"/>
    <lineage>
        <taxon>Bacteria</taxon>
        <taxon>Bacillati</taxon>
        <taxon>Bacillota</taxon>
        <taxon>Bacilli</taxon>
        <taxon>Bacillales</taxon>
        <taxon>Paenibacillaceae</taxon>
        <taxon>Paenibacillus</taxon>
    </lineage>
</organism>
<feature type="transmembrane region" description="Helical" evidence="11">
    <location>
        <begin position="69"/>
        <end position="87"/>
    </location>
</feature>
<dbReference type="GO" id="GO:0006508">
    <property type="term" value="P:proteolysis"/>
    <property type="evidence" value="ECO:0007669"/>
    <property type="project" value="UniProtKB-KW"/>
</dbReference>
<evidence type="ECO:0000256" key="1">
    <source>
        <dbReference type="ARBA" id="ARBA00001362"/>
    </source>
</evidence>
<feature type="region of interest" description="Disordered" evidence="10">
    <location>
        <begin position="93"/>
        <end position="138"/>
    </location>
</feature>
<keyword evidence="4 9" id="KW-0378">Hydrolase</keyword>
<keyword evidence="11" id="KW-0812">Transmembrane</keyword>
<gene>
    <name evidence="12" type="ORF">EHV15_31885</name>
</gene>
<sequence>MSGTNNCKSQSDLTVSFKKLSPWGSITLRLCKKGKEHYNMLSRNRRPARLDTSVPAQSRARTSRSTRRNWRRALLFGLSALLLFVNWNTAGTGKTAASPDKAAVAAQAEKETAAPGSPQSGPSPDASPDASPGESVEKLNQLPKGKGFVYLDEVIPDAVYDIRYYTGDNFIGERIDGYNGPFAITTLRAARALKKVNDDLEKQGYRLKIIDAYRPQKAVDHFAAWSKKPKDTLMKEKFYPDVDKKNLFKLGYLSSKSGHSRGSTVDLTMVYKRTGEEVDMGSRVDFLGPISAHGAKGLTKEQRKHRYILKTAMVKQGFKSYSKEWWHYTLKNEPYPSTYFDFDVE</sequence>
<dbReference type="PANTHER" id="PTHR43126">
    <property type="entry name" value="D-ALANYL-D-ALANINE DIPEPTIDASE"/>
    <property type="match status" value="1"/>
</dbReference>
<dbReference type="GO" id="GO:0071555">
    <property type="term" value="P:cell wall organization"/>
    <property type="evidence" value="ECO:0007669"/>
    <property type="project" value="UniProtKB-KW"/>
</dbReference>
<dbReference type="Pfam" id="PF01427">
    <property type="entry name" value="Peptidase_M15"/>
    <property type="match status" value="1"/>
</dbReference>
<dbReference type="InterPro" id="IPR009045">
    <property type="entry name" value="Zn_M74/Hedgehog-like"/>
</dbReference>
<dbReference type="GO" id="GO:0160237">
    <property type="term" value="F:D-Ala-D-Ala dipeptidase activity"/>
    <property type="evidence" value="ECO:0007669"/>
    <property type="project" value="UniProtKB-EC"/>
</dbReference>
<evidence type="ECO:0000256" key="9">
    <source>
        <dbReference type="HAMAP-Rule" id="MF_01924"/>
    </source>
</evidence>
<keyword evidence="2 9" id="KW-0645">Protease</keyword>
<evidence type="ECO:0000256" key="3">
    <source>
        <dbReference type="ARBA" id="ARBA00022723"/>
    </source>
</evidence>
<evidence type="ECO:0000256" key="10">
    <source>
        <dbReference type="SAM" id="MobiDB-lite"/>
    </source>
</evidence>
<dbReference type="InterPro" id="IPR000755">
    <property type="entry name" value="A_A_dipeptidase"/>
</dbReference>
<feature type="region of interest" description="Disordered" evidence="10">
    <location>
        <begin position="41"/>
        <end position="65"/>
    </location>
</feature>
<evidence type="ECO:0000313" key="12">
    <source>
        <dbReference type="EMBL" id="RRJ67014.1"/>
    </source>
</evidence>
<keyword evidence="5 9" id="KW-0862">Zinc</keyword>
<dbReference type="EMBL" id="RRCN01000001">
    <property type="protein sequence ID" value="RRJ67014.1"/>
    <property type="molecule type" value="Genomic_DNA"/>
</dbReference>
<dbReference type="CDD" id="cd14817">
    <property type="entry name" value="D-Ala-D-Ala_dipeptidase_VanX"/>
    <property type="match status" value="1"/>
</dbReference>
<keyword evidence="11" id="KW-1133">Transmembrane helix</keyword>
<protein>
    <recommendedName>
        <fullName evidence="9">D-alanyl-D-alanine dipeptidase</fullName>
        <shortName evidence="9">D-Ala-D-Ala dipeptidase</shortName>
        <ecNumber evidence="9">3.4.13.22</ecNumber>
    </recommendedName>
</protein>
<keyword evidence="8" id="KW-0961">Cell wall biogenesis/degradation</keyword>
<feature type="site" description="Transition state stabilizer" evidence="9">
    <location>
        <position position="214"/>
    </location>
</feature>
<evidence type="ECO:0000256" key="8">
    <source>
        <dbReference type="ARBA" id="ARBA00023316"/>
    </source>
</evidence>
<evidence type="ECO:0000256" key="7">
    <source>
        <dbReference type="ARBA" id="ARBA00023049"/>
    </source>
</evidence>
<keyword evidence="13" id="KW-1185">Reference proteome</keyword>
<dbReference type="Gene3D" id="3.30.1380.10">
    <property type="match status" value="1"/>
</dbReference>
<evidence type="ECO:0000256" key="6">
    <source>
        <dbReference type="ARBA" id="ARBA00022997"/>
    </source>
</evidence>
<keyword evidence="3 9" id="KW-0479">Metal-binding</keyword>
<comment type="cofactor">
    <cofactor evidence="9">
        <name>Zn(2+)</name>
        <dbReference type="ChEBI" id="CHEBI:29105"/>
    </cofactor>
    <text evidence="9">Binds 1 zinc ion per subunit.</text>
</comment>
<feature type="compositionally biased region" description="Low complexity" evidence="10">
    <location>
        <begin position="101"/>
        <end position="134"/>
    </location>
</feature>
<feature type="binding site" evidence="9">
    <location>
        <position position="259"/>
    </location>
    <ligand>
        <name>Zn(2+)</name>
        <dbReference type="ChEBI" id="CHEBI:29105"/>
        <note>catalytic</note>
    </ligand>
</feature>
<feature type="binding site" evidence="9">
    <location>
        <position position="327"/>
    </location>
    <ligand>
        <name>Zn(2+)</name>
        <dbReference type="ChEBI" id="CHEBI:29105"/>
        <note>catalytic</note>
    </ligand>
</feature>
<proteinExistence type="inferred from homology"/>
<keyword evidence="6 9" id="KW-0224">Dipeptidase</keyword>
<dbReference type="EC" id="3.4.13.22" evidence="9"/>
<evidence type="ECO:0000256" key="5">
    <source>
        <dbReference type="ARBA" id="ARBA00022833"/>
    </source>
</evidence>
<dbReference type="Proteomes" id="UP000267017">
    <property type="component" value="Unassembled WGS sequence"/>
</dbReference>
<comment type="caution">
    <text evidence="12">The sequence shown here is derived from an EMBL/GenBank/DDBJ whole genome shotgun (WGS) entry which is preliminary data.</text>
</comment>
<dbReference type="GO" id="GO:0008270">
    <property type="term" value="F:zinc ion binding"/>
    <property type="evidence" value="ECO:0007669"/>
    <property type="project" value="UniProtKB-UniRule"/>
</dbReference>
<dbReference type="GO" id="GO:0008237">
    <property type="term" value="F:metallopeptidase activity"/>
    <property type="evidence" value="ECO:0007669"/>
    <property type="project" value="UniProtKB-KW"/>
</dbReference>
<name>A0A3P3UA47_9BACL</name>
<reference evidence="12 13" key="1">
    <citation type="submission" date="2018-11" db="EMBL/GenBank/DDBJ databases">
        <title>Genome sequencing of Paenibacillus sp. KCOM 3021 (= ChDC PVNT-B20).</title>
        <authorList>
            <person name="Kook J.-K."/>
            <person name="Park S.-N."/>
            <person name="Lim Y.K."/>
        </authorList>
    </citation>
    <scope>NUCLEOTIDE SEQUENCE [LARGE SCALE GENOMIC DNA]</scope>
    <source>
        <strain evidence="12 13">KCOM 3021</strain>
    </source>
</reference>
<evidence type="ECO:0000256" key="4">
    <source>
        <dbReference type="ARBA" id="ARBA00022801"/>
    </source>
</evidence>
<evidence type="ECO:0000313" key="13">
    <source>
        <dbReference type="Proteomes" id="UP000267017"/>
    </source>
</evidence>
<comment type="similarity">
    <text evidence="9">Belongs to the peptidase M15D family.</text>
</comment>
<evidence type="ECO:0000256" key="2">
    <source>
        <dbReference type="ARBA" id="ARBA00022670"/>
    </source>
</evidence>
<dbReference type="PANTHER" id="PTHR43126:SF1">
    <property type="entry name" value="D-ALANYL-D-ALANINE DIPEPTIDASE"/>
    <property type="match status" value="1"/>
</dbReference>
<keyword evidence="7 9" id="KW-0482">Metalloprotease</keyword>
<dbReference type="OrthoDB" id="9801430at2"/>
<dbReference type="AlphaFoldDB" id="A0A3P3UA47"/>
<feature type="binding site" evidence="9">
    <location>
        <position position="266"/>
    </location>
    <ligand>
        <name>Zn(2+)</name>
        <dbReference type="ChEBI" id="CHEBI:29105"/>
        <note>catalytic</note>
    </ligand>
</feature>
<dbReference type="SUPFAM" id="SSF55166">
    <property type="entry name" value="Hedgehog/DD-peptidase"/>
    <property type="match status" value="1"/>
</dbReference>
<feature type="active site" description="Proton donor/acceptor" evidence="9">
    <location>
        <position position="324"/>
    </location>
</feature>
<comment type="function">
    <text evidence="9">Catalyzes hydrolysis of the D-alanyl-D-alanine dipeptide.</text>
</comment>
<evidence type="ECO:0000256" key="11">
    <source>
        <dbReference type="SAM" id="Phobius"/>
    </source>
</evidence>
<dbReference type="HAMAP" id="MF_01924">
    <property type="entry name" value="A_A_dipeptidase"/>
    <property type="match status" value="1"/>
</dbReference>
<accession>A0A3P3UA47</accession>
<comment type="catalytic activity">
    <reaction evidence="1 9">
        <text>D-alanyl-D-alanine + H2O = 2 D-alanine</text>
        <dbReference type="Rhea" id="RHEA:20661"/>
        <dbReference type="ChEBI" id="CHEBI:15377"/>
        <dbReference type="ChEBI" id="CHEBI:57416"/>
        <dbReference type="ChEBI" id="CHEBI:57822"/>
        <dbReference type="EC" id="3.4.13.22"/>
    </reaction>
</comment>
<keyword evidence="11" id="KW-0472">Membrane</keyword>